<dbReference type="SUPFAM" id="SSF48726">
    <property type="entry name" value="Immunoglobulin"/>
    <property type="match status" value="6"/>
</dbReference>
<keyword evidence="12" id="KW-0325">Glycoprotein</keyword>
<dbReference type="PROSITE" id="PS50853">
    <property type="entry name" value="FN3"/>
    <property type="match status" value="5"/>
</dbReference>
<keyword evidence="11" id="KW-1015">Disulfide bond</keyword>
<dbReference type="GO" id="GO:0030426">
    <property type="term" value="C:growth cone"/>
    <property type="evidence" value="ECO:0007669"/>
    <property type="project" value="UniProtKB-SubCell"/>
</dbReference>
<feature type="domain" description="Ig-like" evidence="19">
    <location>
        <begin position="235"/>
        <end position="323"/>
    </location>
</feature>
<dbReference type="InterPro" id="IPR013783">
    <property type="entry name" value="Ig-like_fold"/>
</dbReference>
<dbReference type="EMBL" id="JAFJMO010000013">
    <property type="protein sequence ID" value="KAJ8259203.1"/>
    <property type="molecule type" value="Genomic_DNA"/>
</dbReference>
<dbReference type="InterPro" id="IPR026966">
    <property type="entry name" value="Neurofascin/L1/NrCAM_C"/>
</dbReference>
<dbReference type="Pfam" id="PF07679">
    <property type="entry name" value="I-set"/>
    <property type="match status" value="1"/>
</dbReference>
<evidence type="ECO:0000256" key="8">
    <source>
        <dbReference type="ARBA" id="ARBA00022889"/>
    </source>
</evidence>
<feature type="domain" description="Ig-like" evidence="19">
    <location>
        <begin position="130"/>
        <end position="220"/>
    </location>
</feature>
<sequence length="1266" mass="140434">MVMNHSLSELDDGPVQGAIHIPLKYQISNLKKPPEITTQPNSSTAFPVDDITLICNASGNPPPTFRWTKNGTWFDPTSDPAISIGDNPGTFTVVTPDPAEEYEGMYRCYASNELGTAVSNAARVIIENNPTLPKDKKVQMEVEEGRSAVLNCNPPFSTVPPHIHWMDKGLKHFELSERVTTSLDGSLYFANVIANDSRTDYTCNAHYISARTILAMEPISLTVHPSNAVVSSRMPRLLSPSTGRSSHLALRGKGLVLECIPEGLPTPTVHWVRMDGTLSTSRTSKEKHGRWLVFKNILESDDGEYECIATNSNGKAKHSFTVTVEAAPHWTKRPESHLYSPGETVRVHCEANGIPTPKITWSMNGNPISAIDPENRRRVHGGALILREVEYGDTAVYQCEANNKHGTILVNTFIYVINLPPQILTDDDKVYKVTEGQTAGLECNTFGSPPPKVTWGDLVLSDPRMSLPPGGSLQISNTSMEDAGWYNCSVLNSNLSITAQLQVFNRTVIMPLPESQRVRPGQSANITCLARIDPQLRIEQTQWRKARQKLAESTDDRYTFKDSSFMIKDVEYKDEGKYTCEVMTSLDMANATVSIIVIDKPDPPRNLQVIKHQDQNSRTLHWTPGDHHNSPILEFIVQAEEQRYTKGEWVNMTSVQGDVLHTDVHLHPYGIYRFRIQAVNEYGASEEMEPSALQEIPAAAPTENPEEVHSESVDPDTLVIQWKEMQKLSHNGPGFKYKVMWKRQSDKVTHWQEAEVHKPELIVKEAGTYTPFIVTVRAVNEIGEAQAGPQEVAVHSGENYPEAAPSGVHVEQLDRSNGRSSAVKVKWTAVPPKTVRGRLQGYKIHLKWLGYQGNGIGHLQRGRRESREREHKTRIVDVKGSKEEEELEGLQLYSHYNVSITAYNSKGEGPHSEPHWFKTPEGKPGLPASLDFSSATETELTLHWTPPAQINGVLMGYLLQYQEIQSNETPFQVVSIDDATATHFTLRSLNPQIQYRFYLSGRTGAGEGHSITKEAATLLDGVPPSNINISAGETYFNLSWVPGERHRNVEFKVQYQRNSGGSKKMETIANSSQSFFRIMQLEPGTCYNLTVIYSNKTHWSTEYKTDGPGVFEVKGNFATQGWFIGLISAIVLLLLVLLILCFIKRSKGGKYSVKDKEEGQVDSEARPMKDDTFGEYSDNEEKRTPSQPSLCVESKLGSDDSLAEYGDSVDIQFNEDGSFIGQYSGHRDGPGPGGPDSSGATSPVNPSAVGPPSLPTSITGLMGRAN</sequence>
<keyword evidence="8" id="KW-0130">Cell adhesion</keyword>
<dbReference type="FunFam" id="2.60.40.10:FF:002563">
    <property type="entry name" value="Neural cell adhesion molecule L1"/>
    <property type="match status" value="1"/>
</dbReference>
<dbReference type="InterPro" id="IPR003598">
    <property type="entry name" value="Ig_sub2"/>
</dbReference>
<comment type="similarity">
    <text evidence="3">Belongs to the immunoglobulin superfamily. L1/neurofascin/NgCAM family.</text>
</comment>
<evidence type="ECO:0000313" key="22">
    <source>
        <dbReference type="Proteomes" id="UP001152803"/>
    </source>
</evidence>
<evidence type="ECO:0000256" key="1">
    <source>
        <dbReference type="ARBA" id="ARBA00004251"/>
    </source>
</evidence>
<feature type="region of interest" description="Disordered" evidence="17">
    <location>
        <begin position="1153"/>
        <end position="1193"/>
    </location>
</feature>
<dbReference type="InterPro" id="IPR003961">
    <property type="entry name" value="FN3_dom"/>
</dbReference>
<feature type="domain" description="Fibronectin type-III" evidence="20">
    <location>
        <begin position="1023"/>
        <end position="1116"/>
    </location>
</feature>
<keyword evidence="13" id="KW-0966">Cell projection</keyword>
<feature type="domain" description="Ig-like" evidence="19">
    <location>
        <begin position="507"/>
        <end position="594"/>
    </location>
</feature>
<dbReference type="Pfam" id="PF13927">
    <property type="entry name" value="Ig_3"/>
    <property type="match status" value="3"/>
</dbReference>
<dbReference type="PANTHER" id="PTHR44170">
    <property type="entry name" value="PROTEIN SIDEKICK"/>
    <property type="match status" value="1"/>
</dbReference>
<keyword evidence="10 18" id="KW-0472">Membrane</keyword>
<dbReference type="PANTHER" id="PTHR44170:SF36">
    <property type="entry name" value="L1 CELL ADHESION MOLECULE"/>
    <property type="match status" value="1"/>
</dbReference>
<dbReference type="FunFam" id="2.60.40.10:FF:000005">
    <property type="entry name" value="Neuronal cell adhesion molecule"/>
    <property type="match status" value="1"/>
</dbReference>
<feature type="region of interest" description="Disordered" evidence="17">
    <location>
        <begin position="1218"/>
        <end position="1266"/>
    </location>
</feature>
<dbReference type="SUPFAM" id="SSF49265">
    <property type="entry name" value="Fibronectin type III"/>
    <property type="match status" value="3"/>
</dbReference>
<feature type="domain" description="Fibronectin type-III" evidence="20">
    <location>
        <begin position="804"/>
        <end position="922"/>
    </location>
</feature>
<gene>
    <name evidence="21" type="ORF">COCON_G00182150</name>
</gene>
<evidence type="ECO:0000256" key="15">
    <source>
        <dbReference type="ARBA" id="ARBA00060042"/>
    </source>
</evidence>
<dbReference type="GO" id="GO:0098609">
    <property type="term" value="P:cell-cell adhesion"/>
    <property type="evidence" value="ECO:0007669"/>
    <property type="project" value="TreeGrafter"/>
</dbReference>
<keyword evidence="9 18" id="KW-1133">Transmembrane helix</keyword>
<dbReference type="Pfam" id="PF13882">
    <property type="entry name" value="Bravo_FIGEY"/>
    <property type="match status" value="1"/>
</dbReference>
<comment type="caution">
    <text evidence="21">The sequence shown here is derived from an EMBL/GenBank/DDBJ whole genome shotgun (WGS) entry which is preliminary data.</text>
</comment>
<dbReference type="SMART" id="SM00060">
    <property type="entry name" value="FN3"/>
    <property type="match status" value="5"/>
</dbReference>
<feature type="domain" description="Ig-like" evidence="19">
    <location>
        <begin position="328"/>
        <end position="415"/>
    </location>
</feature>
<dbReference type="AlphaFoldDB" id="A0A9Q1D5Z9"/>
<feature type="transmembrane region" description="Helical" evidence="18">
    <location>
        <begin position="1122"/>
        <end position="1143"/>
    </location>
</feature>
<dbReference type="CDD" id="cd00063">
    <property type="entry name" value="FN3"/>
    <property type="match status" value="5"/>
</dbReference>
<accession>A0A9Q1D5Z9</accession>
<keyword evidence="22" id="KW-1185">Reference proteome</keyword>
<evidence type="ECO:0000256" key="14">
    <source>
        <dbReference type="ARBA" id="ARBA00023319"/>
    </source>
</evidence>
<feature type="domain" description="Fibronectin type-III" evidence="20">
    <location>
        <begin position="704"/>
        <end position="799"/>
    </location>
</feature>
<dbReference type="PROSITE" id="PS50835">
    <property type="entry name" value="IG_LIKE"/>
    <property type="match status" value="6"/>
</dbReference>
<dbReference type="Gene3D" id="2.60.40.10">
    <property type="entry name" value="Immunoglobulins"/>
    <property type="match status" value="11"/>
</dbReference>
<dbReference type="Proteomes" id="UP001152803">
    <property type="component" value="Unassembled WGS sequence"/>
</dbReference>
<feature type="domain" description="Fibronectin type-III" evidence="20">
    <location>
        <begin position="603"/>
        <end position="699"/>
    </location>
</feature>
<keyword evidence="6" id="KW-0732">Signal</keyword>
<dbReference type="FunFam" id="2.60.40.10:FF:000057">
    <property type="entry name" value="neural cell adhesion molecule L1"/>
    <property type="match status" value="1"/>
</dbReference>
<feature type="domain" description="Ig-like" evidence="19">
    <location>
        <begin position="34"/>
        <end position="119"/>
    </location>
</feature>
<evidence type="ECO:0000256" key="12">
    <source>
        <dbReference type="ARBA" id="ARBA00023180"/>
    </source>
</evidence>
<evidence type="ECO:0000256" key="10">
    <source>
        <dbReference type="ARBA" id="ARBA00023136"/>
    </source>
</evidence>
<organism evidence="21 22">
    <name type="scientific">Conger conger</name>
    <name type="common">Conger eel</name>
    <name type="synonym">Muraena conger</name>
    <dbReference type="NCBI Taxonomy" id="82655"/>
    <lineage>
        <taxon>Eukaryota</taxon>
        <taxon>Metazoa</taxon>
        <taxon>Chordata</taxon>
        <taxon>Craniata</taxon>
        <taxon>Vertebrata</taxon>
        <taxon>Euteleostomi</taxon>
        <taxon>Actinopterygii</taxon>
        <taxon>Neopterygii</taxon>
        <taxon>Teleostei</taxon>
        <taxon>Anguilliformes</taxon>
        <taxon>Congridae</taxon>
        <taxon>Conger</taxon>
    </lineage>
</organism>
<feature type="domain" description="Fibronectin type-III" evidence="20">
    <location>
        <begin position="926"/>
        <end position="1021"/>
    </location>
</feature>
<evidence type="ECO:0000313" key="21">
    <source>
        <dbReference type="EMBL" id="KAJ8259203.1"/>
    </source>
</evidence>
<dbReference type="GO" id="GO:0005886">
    <property type="term" value="C:plasma membrane"/>
    <property type="evidence" value="ECO:0007669"/>
    <property type="project" value="UniProtKB-SubCell"/>
</dbReference>
<comment type="subcellular location">
    <subcellularLocation>
        <location evidence="1">Cell membrane</location>
        <topology evidence="1">Single-pass type I membrane protein</topology>
    </subcellularLocation>
    <subcellularLocation>
        <location evidence="2">Cell projection</location>
        <location evidence="2">Growth cone</location>
    </subcellularLocation>
</comment>
<evidence type="ECO:0000256" key="2">
    <source>
        <dbReference type="ARBA" id="ARBA00004624"/>
    </source>
</evidence>
<dbReference type="Pfam" id="PF00041">
    <property type="entry name" value="fn3"/>
    <property type="match status" value="4"/>
</dbReference>
<evidence type="ECO:0000256" key="4">
    <source>
        <dbReference type="ARBA" id="ARBA00022475"/>
    </source>
</evidence>
<dbReference type="InterPro" id="IPR036179">
    <property type="entry name" value="Ig-like_dom_sf"/>
</dbReference>
<protein>
    <recommendedName>
        <fullName evidence="16">Neural cell adhesion molecule L1</fullName>
    </recommendedName>
</protein>
<evidence type="ECO:0000259" key="20">
    <source>
        <dbReference type="PROSITE" id="PS50853"/>
    </source>
</evidence>
<dbReference type="InterPro" id="IPR013151">
    <property type="entry name" value="Immunoglobulin_dom"/>
</dbReference>
<evidence type="ECO:0000256" key="17">
    <source>
        <dbReference type="SAM" id="MobiDB-lite"/>
    </source>
</evidence>
<evidence type="ECO:0000256" key="11">
    <source>
        <dbReference type="ARBA" id="ARBA00023157"/>
    </source>
</evidence>
<dbReference type="Pfam" id="PF00047">
    <property type="entry name" value="ig"/>
    <property type="match status" value="1"/>
</dbReference>
<evidence type="ECO:0000256" key="13">
    <source>
        <dbReference type="ARBA" id="ARBA00023273"/>
    </source>
</evidence>
<evidence type="ECO:0000256" key="3">
    <source>
        <dbReference type="ARBA" id="ARBA00008588"/>
    </source>
</evidence>
<name>A0A9Q1D5Z9_CONCO</name>
<evidence type="ECO:0000256" key="5">
    <source>
        <dbReference type="ARBA" id="ARBA00022692"/>
    </source>
</evidence>
<feature type="domain" description="Ig-like" evidence="19">
    <location>
        <begin position="421"/>
        <end position="504"/>
    </location>
</feature>
<dbReference type="SMART" id="SM00408">
    <property type="entry name" value="IGc2"/>
    <property type="match status" value="5"/>
</dbReference>
<evidence type="ECO:0000256" key="6">
    <source>
        <dbReference type="ARBA" id="ARBA00022729"/>
    </source>
</evidence>
<evidence type="ECO:0000256" key="9">
    <source>
        <dbReference type="ARBA" id="ARBA00022989"/>
    </source>
</evidence>
<feature type="compositionally biased region" description="Basic and acidic residues" evidence="17">
    <location>
        <begin position="1153"/>
        <end position="1172"/>
    </location>
</feature>
<dbReference type="FunFam" id="2.60.40.10:FF:000078">
    <property type="entry name" value="Neuronal cell adhesion molecule"/>
    <property type="match status" value="1"/>
</dbReference>
<dbReference type="InterPro" id="IPR007110">
    <property type="entry name" value="Ig-like_dom"/>
</dbReference>
<proteinExistence type="inferred from homology"/>
<keyword evidence="14" id="KW-0393">Immunoglobulin domain</keyword>
<dbReference type="FunFam" id="2.60.40.10:FF:000028">
    <property type="entry name" value="Neuronal cell adhesion molecule"/>
    <property type="match status" value="1"/>
</dbReference>
<evidence type="ECO:0000256" key="7">
    <source>
        <dbReference type="ARBA" id="ARBA00022737"/>
    </source>
</evidence>
<dbReference type="OrthoDB" id="6244967at2759"/>
<comment type="function">
    <text evidence="15">Neural cell adhesion molecule involved in the dynamics of cell adhesion and in the generation of transmembrane signals at tyrosine kinase receptors. During brain development, critical in multiple processes, including neuronal migration, axonal growth and fasciculation, and synaptogenesis. In the mature brain, plays a role in the dynamics of neuronal structure and function, including synaptic plasticity.</text>
</comment>
<dbReference type="InterPro" id="IPR036116">
    <property type="entry name" value="FN3_sf"/>
</dbReference>
<evidence type="ECO:0000256" key="16">
    <source>
        <dbReference type="ARBA" id="ARBA00074488"/>
    </source>
</evidence>
<keyword evidence="4" id="KW-1003">Cell membrane</keyword>
<keyword evidence="5 18" id="KW-0812">Transmembrane</keyword>
<dbReference type="InterPro" id="IPR013098">
    <property type="entry name" value="Ig_I-set"/>
</dbReference>
<keyword evidence="7" id="KW-0677">Repeat</keyword>
<dbReference type="InterPro" id="IPR003599">
    <property type="entry name" value="Ig_sub"/>
</dbReference>
<evidence type="ECO:0000256" key="18">
    <source>
        <dbReference type="SAM" id="Phobius"/>
    </source>
</evidence>
<dbReference type="SMART" id="SM00409">
    <property type="entry name" value="IG"/>
    <property type="match status" value="6"/>
</dbReference>
<evidence type="ECO:0000259" key="19">
    <source>
        <dbReference type="PROSITE" id="PS50835"/>
    </source>
</evidence>
<reference evidence="21" key="1">
    <citation type="journal article" date="2023" name="Science">
        <title>Genome structures resolve the early diversification of teleost fishes.</title>
        <authorList>
            <person name="Parey E."/>
            <person name="Louis A."/>
            <person name="Montfort J."/>
            <person name="Bouchez O."/>
            <person name="Roques C."/>
            <person name="Iampietro C."/>
            <person name="Lluch J."/>
            <person name="Castinel A."/>
            <person name="Donnadieu C."/>
            <person name="Desvignes T."/>
            <person name="Floi Bucao C."/>
            <person name="Jouanno E."/>
            <person name="Wen M."/>
            <person name="Mejri S."/>
            <person name="Dirks R."/>
            <person name="Jansen H."/>
            <person name="Henkel C."/>
            <person name="Chen W.J."/>
            <person name="Zahm M."/>
            <person name="Cabau C."/>
            <person name="Klopp C."/>
            <person name="Thompson A.W."/>
            <person name="Robinson-Rechavi M."/>
            <person name="Braasch I."/>
            <person name="Lecointre G."/>
            <person name="Bobe J."/>
            <person name="Postlethwait J.H."/>
            <person name="Berthelot C."/>
            <person name="Roest Crollius H."/>
            <person name="Guiguen Y."/>
        </authorList>
    </citation>
    <scope>NUCLEOTIDE SEQUENCE</scope>
    <source>
        <strain evidence="21">Concon-B</strain>
    </source>
</reference>